<proteinExistence type="predicted"/>
<protein>
    <recommendedName>
        <fullName evidence="4">GDYXXLXY domain-containing protein</fullName>
    </recommendedName>
</protein>
<comment type="caution">
    <text evidence="2">The sequence shown here is derived from an EMBL/GenBank/DDBJ whole genome shotgun (WGS) entry which is preliminary data.</text>
</comment>
<gene>
    <name evidence="2" type="ORF">LMG7974_01521</name>
</gene>
<keyword evidence="1" id="KW-0812">Transmembrane</keyword>
<dbReference type="Proteomes" id="UP000789803">
    <property type="component" value="Unassembled WGS sequence"/>
</dbReference>
<evidence type="ECO:0000313" key="2">
    <source>
        <dbReference type="EMBL" id="CAD7289432.1"/>
    </source>
</evidence>
<reference evidence="2 3" key="1">
    <citation type="submission" date="2020-11" db="EMBL/GenBank/DDBJ databases">
        <authorList>
            <person name="Peeters C."/>
        </authorList>
    </citation>
    <scope>NUCLEOTIDE SEQUENCE [LARGE SCALE GENOMIC DNA]</scope>
    <source>
        <strain evidence="2 3">LMG 7974</strain>
    </source>
</reference>
<keyword evidence="3" id="KW-1185">Reference proteome</keyword>
<keyword evidence="1" id="KW-0472">Membrane</keyword>
<name>A0ABM8Q992_9BACT</name>
<keyword evidence="1" id="KW-1133">Transmembrane helix</keyword>
<organism evidence="2 3">
    <name type="scientific">Campylobacter majalis</name>
    <dbReference type="NCBI Taxonomy" id="2790656"/>
    <lineage>
        <taxon>Bacteria</taxon>
        <taxon>Pseudomonadati</taxon>
        <taxon>Campylobacterota</taxon>
        <taxon>Epsilonproteobacteria</taxon>
        <taxon>Campylobacterales</taxon>
        <taxon>Campylobacteraceae</taxon>
        <taxon>Campylobacter</taxon>
    </lineage>
</organism>
<evidence type="ECO:0000313" key="3">
    <source>
        <dbReference type="Proteomes" id="UP000789803"/>
    </source>
</evidence>
<accession>A0ABM8Q992</accession>
<dbReference type="RefSeq" id="WP_229933308.1">
    <property type="nucleotide sequence ID" value="NZ_CAJHOF010000016.1"/>
</dbReference>
<dbReference type="EMBL" id="CAJHOF010000016">
    <property type="protein sequence ID" value="CAD7289432.1"/>
    <property type="molecule type" value="Genomic_DNA"/>
</dbReference>
<dbReference type="Pfam" id="PF14345">
    <property type="entry name" value="GDYXXLXY"/>
    <property type="match status" value="1"/>
</dbReference>
<dbReference type="InterPro" id="IPR025833">
    <property type="entry name" value="GDYXXLXY"/>
</dbReference>
<sequence>MRKNIKIFAVLFQPIVIVLFFCYAIAPIYFGKDVIMPTNGYDPRDYFRGDYVDLRYDFNDMSSSVSEDGNFSVIYALLDEKDGIYYTKSISKIKPKDGLYIRGFLYDYRSKFGVENYFLPPKQAKNLESDLMDVNTTIYANLRILNGEARIIGLKTK</sequence>
<feature type="transmembrane region" description="Helical" evidence="1">
    <location>
        <begin position="7"/>
        <end position="30"/>
    </location>
</feature>
<evidence type="ECO:0008006" key="4">
    <source>
        <dbReference type="Google" id="ProtNLM"/>
    </source>
</evidence>
<evidence type="ECO:0000256" key="1">
    <source>
        <dbReference type="SAM" id="Phobius"/>
    </source>
</evidence>